<evidence type="ECO:0000256" key="2">
    <source>
        <dbReference type="ARBA" id="ARBA00022553"/>
    </source>
</evidence>
<keyword evidence="6" id="KW-0862">Zinc</keyword>
<keyword evidence="4" id="KW-0677">Repeat</keyword>
<evidence type="ECO:0000256" key="7">
    <source>
        <dbReference type="ARBA" id="ARBA00022843"/>
    </source>
</evidence>
<gene>
    <name evidence="10" type="primary">Zmym4</name>
    <name evidence="10" type="ORF">TNIN_116881</name>
</gene>
<keyword evidence="2" id="KW-0597">Phosphoprotein</keyword>
<reference evidence="10" key="1">
    <citation type="submission" date="2020-08" db="EMBL/GenBank/DDBJ databases">
        <title>Multicomponent nature underlies the extraordinary mechanical properties of spider dragline silk.</title>
        <authorList>
            <person name="Kono N."/>
            <person name="Nakamura H."/>
            <person name="Mori M."/>
            <person name="Yoshida Y."/>
            <person name="Ohtoshi R."/>
            <person name="Malay A.D."/>
            <person name="Moran D.A.P."/>
            <person name="Tomita M."/>
            <person name="Numata K."/>
            <person name="Arakawa K."/>
        </authorList>
    </citation>
    <scope>NUCLEOTIDE SEQUENCE</scope>
</reference>
<evidence type="ECO:0000256" key="8">
    <source>
        <dbReference type="SAM" id="MobiDB-lite"/>
    </source>
</evidence>
<dbReference type="Pfam" id="PF06467">
    <property type="entry name" value="zf-FCS"/>
    <property type="match status" value="2"/>
</dbReference>
<sequence length="1311" mass="146533">MPKTKKQSAATLAKKARARKNKEPLQNSAEKALSVSEPSVQTMAELSPDVEDMVINDLDENTVNNNKHGEKENGFCNDDVKNDILVKKPNKVISNAKSNKDVIQSNSNHNNLSEDDDAVNSDSSSKGKNQEGTQNKSKSQKNDVDEKDSLSDELNKANIQTSENSKDLNSLVSDEELESKISSKANCPSATDSEKQSCVEENSTKLNSIPDRLFDDSPKCSPETITADFDPVIGKMKPNDSNASKSEIDAVEGIDSSKVNEKATNTNADVEEKETESKTTSGGKSGGKKEGGSSKKKKNKHCAQCELKKKLHFRIVFQGKAYQLCSEACCKNFKAKQTVSKPAAPAPPEVADVKCGQCQKPMKSGQGYYPVVGDIKSLCSEECLKKYHDYNGPIRNCSQCKKRIESAYSQLTWETMIFCNEECLGKYQSFLGSHCTCCQGPVQQSSLGKYCVCFGADIRQFCSGNCLEEYKRGLKVCTFCQTDLSVGSDGFLAPVGEKGQFKDFCSQQCMERYEGLNNLCKTEPNIQQCAYCKRRGSFKIQVKYDDKRHSLCCDMCVAGFRSAFKITEKVCDACYKFFILRSDNNFSLKYEGSPRYFCRKACMTLFVLSHRKIVQCVQCKVKKYTFDMIERISDSNQVQMYCSLNCLSLFRVNVNATSSKCIRCDNCSKNIPAQYHLTMSDGSIRNFCTYQCVLCFQNQFPTASPLSTSSNVRQSAPKSAPKTPAPPVITNVASLAQSKPVTTAQGKNLGSQTLVGVRQQGPSIAVLSSKTQTSTIPSTSLTVSTPPPGAPTVIREIVVRPPTPKSVKNKSAAVKPIMLTKGINVKLVTCHKAVQTDERPMPIILPVPIPVYVPTPMHMFSRPVPCPVPFPIPIPVPVIIQSNKGLKEGSIPNNDTNSVKTTESTEDSIEKQKGSNKTLPMQQTEKMEGSQKDATGKKPVDLMNTQSIINAELRLEPEDDNVSKEKSKHRNKREGDLKQKEAKKAKLDVNNLDASDDGEANKQIAELMNLNCEDTDSKLKYAFGVNAWRQWINERNLQIDKGNYSARKLKAFKADLLQLSSEDLNFNLSLFVKEITRPSGEKYTAGALFYLVLGLQLYLHENGRIDNIFADEAFNQFTDNFHDILVDYESRALVQEVPWSRIEEEFLWDSRQLGAHSPQVLLNTLIYFNTKYFKMKGTSDHMGLCFPHISRRVSRKMSRNGTFRSYLYYHGALKNAYEDDDEDEDIDLNDSSGIVQPENENNHLRCPVRLYEFYISKCPPSVFDKNSRFYLSPDKSCVPDNPIWYTSTPLSREVINKTLQRIKLIEELYDE</sequence>
<feature type="region of interest" description="Disordered" evidence="8">
    <location>
        <begin position="950"/>
        <end position="984"/>
    </location>
</feature>
<feature type="region of interest" description="Disordered" evidence="8">
    <location>
        <begin position="885"/>
        <end position="938"/>
    </location>
</feature>
<feature type="region of interest" description="Disordered" evidence="8">
    <location>
        <begin position="1"/>
        <end position="42"/>
    </location>
</feature>
<dbReference type="InterPro" id="IPR017896">
    <property type="entry name" value="4Fe4S_Fe-S-bd"/>
</dbReference>
<evidence type="ECO:0000256" key="3">
    <source>
        <dbReference type="ARBA" id="ARBA00022723"/>
    </source>
</evidence>
<evidence type="ECO:0000259" key="9">
    <source>
        <dbReference type="PROSITE" id="PS51379"/>
    </source>
</evidence>
<keyword evidence="1" id="KW-1017">Isopeptide bond</keyword>
<feature type="compositionally biased region" description="Basic and acidic residues" evidence="8">
    <location>
        <begin position="140"/>
        <end position="155"/>
    </location>
</feature>
<dbReference type="EMBL" id="BMAV01018723">
    <property type="protein sequence ID" value="GFY71291.1"/>
    <property type="molecule type" value="Genomic_DNA"/>
</dbReference>
<feature type="compositionally biased region" description="Polar residues" evidence="8">
    <location>
        <begin position="891"/>
        <end position="902"/>
    </location>
</feature>
<keyword evidence="5" id="KW-0863">Zinc-finger</keyword>
<accession>A0A8X6YEA0</accession>
<dbReference type="InterPro" id="IPR057926">
    <property type="entry name" value="QRICH1_dom"/>
</dbReference>
<feature type="compositionally biased region" description="Polar residues" evidence="8">
    <location>
        <begin position="157"/>
        <end position="172"/>
    </location>
</feature>
<dbReference type="Pfam" id="PF12012">
    <property type="entry name" value="DUF3504"/>
    <property type="match status" value="1"/>
</dbReference>
<dbReference type="Proteomes" id="UP000886998">
    <property type="component" value="Unassembled WGS sequence"/>
</dbReference>
<dbReference type="InterPro" id="IPR051284">
    <property type="entry name" value="ZnF_MYMT-QRICH1"/>
</dbReference>
<dbReference type="InterPro" id="IPR011017">
    <property type="entry name" value="TRASH_dom"/>
</dbReference>
<dbReference type="PROSITE" id="PS51379">
    <property type="entry name" value="4FE4S_FER_2"/>
    <property type="match status" value="1"/>
</dbReference>
<feature type="compositionally biased region" description="Polar residues" evidence="8">
    <location>
        <begin position="120"/>
        <end position="137"/>
    </location>
</feature>
<evidence type="ECO:0000256" key="1">
    <source>
        <dbReference type="ARBA" id="ARBA00022499"/>
    </source>
</evidence>
<dbReference type="OrthoDB" id="10025028at2759"/>
<feature type="compositionally biased region" description="Basic and acidic residues" evidence="8">
    <location>
        <begin position="953"/>
        <end position="965"/>
    </location>
</feature>
<keyword evidence="7" id="KW-0832">Ubl conjugation</keyword>
<feature type="compositionally biased region" description="Polar residues" evidence="8">
    <location>
        <begin position="180"/>
        <end position="191"/>
    </location>
</feature>
<protein>
    <submittedName>
        <fullName evidence="10">Zinc finger MYM-type protein 4</fullName>
    </submittedName>
</protein>
<keyword evidence="11" id="KW-1185">Reference proteome</keyword>
<feature type="region of interest" description="Disordered" evidence="8">
    <location>
        <begin position="707"/>
        <end position="728"/>
    </location>
</feature>
<evidence type="ECO:0000313" key="10">
    <source>
        <dbReference type="EMBL" id="GFY71291.1"/>
    </source>
</evidence>
<dbReference type="PANTHER" id="PTHR45736:SF1">
    <property type="entry name" value="WITHOUT CHILDREN, ISOFORM B"/>
    <property type="match status" value="1"/>
</dbReference>
<comment type="caution">
    <text evidence="10">The sequence shown here is derived from an EMBL/GenBank/DDBJ whole genome shotgun (WGS) entry which is preliminary data.</text>
</comment>
<evidence type="ECO:0000313" key="11">
    <source>
        <dbReference type="Proteomes" id="UP000886998"/>
    </source>
</evidence>
<feature type="compositionally biased region" description="Basic and acidic residues" evidence="8">
    <location>
        <begin position="925"/>
        <end position="938"/>
    </location>
</feature>
<feature type="domain" description="4Fe-4S ferredoxin-type" evidence="9">
    <location>
        <begin position="650"/>
        <end position="682"/>
    </location>
</feature>
<feature type="compositionally biased region" description="Polar residues" evidence="8">
    <location>
        <begin position="915"/>
        <end position="924"/>
    </location>
</feature>
<evidence type="ECO:0000256" key="6">
    <source>
        <dbReference type="ARBA" id="ARBA00022833"/>
    </source>
</evidence>
<dbReference type="GO" id="GO:0008270">
    <property type="term" value="F:zinc ion binding"/>
    <property type="evidence" value="ECO:0007669"/>
    <property type="project" value="UniProtKB-KW"/>
</dbReference>
<keyword evidence="3" id="KW-0479">Metal-binding</keyword>
<evidence type="ECO:0000256" key="4">
    <source>
        <dbReference type="ARBA" id="ARBA00022737"/>
    </source>
</evidence>
<dbReference type="SMART" id="SM00746">
    <property type="entry name" value="TRASH"/>
    <property type="match status" value="9"/>
</dbReference>
<dbReference type="InterPro" id="IPR010507">
    <property type="entry name" value="Znf_MYM"/>
</dbReference>
<feature type="compositionally biased region" description="Basic and acidic residues" evidence="8">
    <location>
        <begin position="67"/>
        <end position="86"/>
    </location>
</feature>
<organism evidence="10 11">
    <name type="scientific">Trichonephila inaurata madagascariensis</name>
    <dbReference type="NCBI Taxonomy" id="2747483"/>
    <lineage>
        <taxon>Eukaryota</taxon>
        <taxon>Metazoa</taxon>
        <taxon>Ecdysozoa</taxon>
        <taxon>Arthropoda</taxon>
        <taxon>Chelicerata</taxon>
        <taxon>Arachnida</taxon>
        <taxon>Araneae</taxon>
        <taxon>Araneomorphae</taxon>
        <taxon>Entelegynae</taxon>
        <taxon>Araneoidea</taxon>
        <taxon>Nephilidae</taxon>
        <taxon>Trichonephila</taxon>
        <taxon>Trichonephila inaurata</taxon>
    </lineage>
</organism>
<name>A0A8X6YEA0_9ARAC</name>
<dbReference type="Pfam" id="PF25561">
    <property type="entry name" value="QRICH1"/>
    <property type="match status" value="1"/>
</dbReference>
<feature type="compositionally biased region" description="Polar residues" evidence="8">
    <location>
        <begin position="92"/>
        <end position="111"/>
    </location>
</feature>
<evidence type="ECO:0000256" key="5">
    <source>
        <dbReference type="ARBA" id="ARBA00022771"/>
    </source>
</evidence>
<dbReference type="PANTHER" id="PTHR45736">
    <property type="entry name" value="ZINC FINGER MYM-TYPE PROTEIN"/>
    <property type="match status" value="1"/>
</dbReference>
<feature type="compositionally biased region" description="Basic and acidic residues" evidence="8">
    <location>
        <begin position="973"/>
        <end position="984"/>
    </location>
</feature>
<feature type="region of interest" description="Disordered" evidence="8">
    <location>
        <begin position="55"/>
        <end position="296"/>
    </location>
</feature>
<dbReference type="InterPro" id="IPR021893">
    <property type="entry name" value="ZMYM2-like_C"/>
</dbReference>
<proteinExistence type="predicted"/>